<reference evidence="6 7" key="1">
    <citation type="journal article" date="2023" name="Arcadia Sci">
        <title>De novo assembly of a long-read Amblyomma americanum tick genome.</title>
        <authorList>
            <person name="Chou S."/>
            <person name="Poskanzer K.E."/>
            <person name="Rollins M."/>
            <person name="Thuy-Boun P.S."/>
        </authorList>
    </citation>
    <scope>NUCLEOTIDE SEQUENCE [LARGE SCALE GENOMIC DNA]</scope>
    <source>
        <strain evidence="6">F_SG_1</strain>
        <tissue evidence="6">Salivary glands</tissue>
    </source>
</reference>
<keyword evidence="7" id="KW-1185">Reference proteome</keyword>
<organism evidence="6 7">
    <name type="scientific">Amblyomma americanum</name>
    <name type="common">Lone star tick</name>
    <dbReference type="NCBI Taxonomy" id="6943"/>
    <lineage>
        <taxon>Eukaryota</taxon>
        <taxon>Metazoa</taxon>
        <taxon>Ecdysozoa</taxon>
        <taxon>Arthropoda</taxon>
        <taxon>Chelicerata</taxon>
        <taxon>Arachnida</taxon>
        <taxon>Acari</taxon>
        <taxon>Parasitiformes</taxon>
        <taxon>Ixodida</taxon>
        <taxon>Ixodoidea</taxon>
        <taxon>Ixodidae</taxon>
        <taxon>Amblyomminae</taxon>
        <taxon>Amblyomma</taxon>
    </lineage>
</organism>
<dbReference type="Proteomes" id="UP001321473">
    <property type="component" value="Unassembled WGS sequence"/>
</dbReference>
<comment type="similarity">
    <text evidence="2">Belongs to the IL-17 family.</text>
</comment>
<dbReference type="EMBL" id="JARKHS020026841">
    <property type="protein sequence ID" value="KAK8765965.1"/>
    <property type="molecule type" value="Genomic_DNA"/>
</dbReference>
<name>A0AAQ4DU25_AMBAM</name>
<comment type="caution">
    <text evidence="6">The sequence shown here is derived from an EMBL/GenBank/DDBJ whole genome shotgun (WGS) entry which is preliminary data.</text>
</comment>
<dbReference type="InterPro" id="IPR010345">
    <property type="entry name" value="IL-17_fam"/>
</dbReference>
<gene>
    <name evidence="6" type="ORF">V5799_007253</name>
</gene>
<dbReference type="Gene3D" id="2.10.90.10">
    <property type="entry name" value="Cystine-knot cytokines"/>
    <property type="match status" value="1"/>
</dbReference>
<feature type="signal peptide" evidence="5">
    <location>
        <begin position="1"/>
        <end position="24"/>
    </location>
</feature>
<proteinExistence type="inferred from homology"/>
<sequence length="148" mass="15965">MIGIRELVLLVFCVLGASLGTKNAGNSYLNANTGKCAPQPDSYSVGNRASCTFTRVLDIDSHRIPPEIPSAKCKCPGNLCSPVGDFRCQEVREKLKVSYAHYDGSGGMTLHNKTIDVTTACVCAMNRALKARDEGQARTLNVEDNSVR</sequence>
<protein>
    <recommendedName>
        <fullName evidence="8">Secreted protein</fullName>
    </recommendedName>
</protein>
<dbReference type="InterPro" id="IPR029034">
    <property type="entry name" value="Cystine-knot_cytokine"/>
</dbReference>
<keyword evidence="4 5" id="KW-0732">Signal</keyword>
<dbReference type="SUPFAM" id="SSF57501">
    <property type="entry name" value="Cystine-knot cytokines"/>
    <property type="match status" value="1"/>
</dbReference>
<keyword evidence="3" id="KW-0964">Secreted</keyword>
<dbReference type="GO" id="GO:0005576">
    <property type="term" value="C:extracellular region"/>
    <property type="evidence" value="ECO:0007669"/>
    <property type="project" value="UniProtKB-SubCell"/>
</dbReference>
<dbReference type="GO" id="GO:0005125">
    <property type="term" value="F:cytokine activity"/>
    <property type="evidence" value="ECO:0007669"/>
    <property type="project" value="InterPro"/>
</dbReference>
<evidence type="ECO:0000256" key="4">
    <source>
        <dbReference type="ARBA" id="ARBA00022729"/>
    </source>
</evidence>
<dbReference type="Pfam" id="PF06083">
    <property type="entry name" value="IL17"/>
    <property type="match status" value="1"/>
</dbReference>
<evidence type="ECO:0000256" key="3">
    <source>
        <dbReference type="ARBA" id="ARBA00022525"/>
    </source>
</evidence>
<accession>A0AAQ4DU25</accession>
<evidence type="ECO:0000313" key="7">
    <source>
        <dbReference type="Proteomes" id="UP001321473"/>
    </source>
</evidence>
<comment type="subcellular location">
    <subcellularLocation>
        <location evidence="1">Secreted</location>
    </subcellularLocation>
</comment>
<evidence type="ECO:0008006" key="8">
    <source>
        <dbReference type="Google" id="ProtNLM"/>
    </source>
</evidence>
<feature type="chain" id="PRO_5042951337" description="Secreted protein" evidence="5">
    <location>
        <begin position="25"/>
        <end position="148"/>
    </location>
</feature>
<evidence type="ECO:0000256" key="2">
    <source>
        <dbReference type="ARBA" id="ARBA00007236"/>
    </source>
</evidence>
<evidence type="ECO:0000313" key="6">
    <source>
        <dbReference type="EMBL" id="KAK8765965.1"/>
    </source>
</evidence>
<dbReference type="AlphaFoldDB" id="A0AAQ4DU25"/>
<evidence type="ECO:0000256" key="1">
    <source>
        <dbReference type="ARBA" id="ARBA00004613"/>
    </source>
</evidence>
<evidence type="ECO:0000256" key="5">
    <source>
        <dbReference type="SAM" id="SignalP"/>
    </source>
</evidence>